<evidence type="ECO:0000313" key="1">
    <source>
        <dbReference type="EMBL" id="KAK3176122.1"/>
    </source>
</evidence>
<dbReference type="EMBL" id="JASNWA010000004">
    <property type="protein sequence ID" value="KAK3176122.1"/>
    <property type="molecule type" value="Genomic_DNA"/>
</dbReference>
<accession>A0AAD9ZCT2</accession>
<protein>
    <submittedName>
        <fullName evidence="1">Uncharacterized protein</fullName>
    </submittedName>
</protein>
<comment type="caution">
    <text evidence="1">The sequence shown here is derived from an EMBL/GenBank/DDBJ whole genome shotgun (WGS) entry which is preliminary data.</text>
</comment>
<evidence type="ECO:0000313" key="2">
    <source>
        <dbReference type="Proteomes" id="UP001276659"/>
    </source>
</evidence>
<name>A0AAD9ZCT2_9LECA</name>
<reference evidence="1" key="1">
    <citation type="submission" date="2022-11" db="EMBL/GenBank/DDBJ databases">
        <title>Chromosomal genome sequence assembly and mating type (MAT) locus characterization of the leprose asexual lichenized fungus Lepraria neglecta (Nyl.) Erichsen.</title>
        <authorList>
            <person name="Allen J.L."/>
            <person name="Pfeffer B."/>
        </authorList>
    </citation>
    <scope>NUCLEOTIDE SEQUENCE</scope>
    <source>
        <strain evidence="1">Allen 5258</strain>
    </source>
</reference>
<organism evidence="1 2">
    <name type="scientific">Lepraria neglecta</name>
    <dbReference type="NCBI Taxonomy" id="209136"/>
    <lineage>
        <taxon>Eukaryota</taxon>
        <taxon>Fungi</taxon>
        <taxon>Dikarya</taxon>
        <taxon>Ascomycota</taxon>
        <taxon>Pezizomycotina</taxon>
        <taxon>Lecanoromycetes</taxon>
        <taxon>OSLEUM clade</taxon>
        <taxon>Lecanoromycetidae</taxon>
        <taxon>Lecanorales</taxon>
        <taxon>Lecanorineae</taxon>
        <taxon>Stereocaulaceae</taxon>
        <taxon>Lepraria</taxon>
    </lineage>
</organism>
<proteinExistence type="predicted"/>
<dbReference type="Proteomes" id="UP001276659">
    <property type="component" value="Unassembled WGS sequence"/>
</dbReference>
<keyword evidence="2" id="KW-1185">Reference proteome</keyword>
<dbReference type="AlphaFoldDB" id="A0AAD9ZCT2"/>
<gene>
    <name evidence="1" type="ORF">OEA41_007444</name>
</gene>
<sequence>MPSSIGLSLTTVDLWDHFASYDIVVKFSALRTVRSIAGNNFKIAYDSRDPFDNPLPSKSSNVESVVFDRSNVDSKWLTPYLSGLKSLRVFRCSSTSQDHWQPSFDPFRIRAALLAQAKESIEVLELNSDRGEGHYIGSLSQFEALRELHTSQHQLLDHMLMNWCSKQVDMLPASLESLTVNFQDLRDHYSLHILVVQMGELKAK</sequence>